<evidence type="ECO:0000313" key="17">
    <source>
        <dbReference type="Proteomes" id="UP000291562"/>
    </source>
</evidence>
<accession>A0A411HPP1</accession>
<evidence type="ECO:0000256" key="8">
    <source>
        <dbReference type="ARBA" id="ARBA00022679"/>
    </source>
</evidence>
<proteinExistence type="inferred from homology"/>
<evidence type="ECO:0000313" key="16">
    <source>
        <dbReference type="EMBL" id="QBB72468.1"/>
    </source>
</evidence>
<dbReference type="Gene3D" id="1.10.287.730">
    <property type="entry name" value="Helix hairpin bin"/>
    <property type="match status" value="1"/>
</dbReference>
<dbReference type="InterPro" id="IPR035926">
    <property type="entry name" value="NusB-like_sf"/>
</dbReference>
<dbReference type="GO" id="GO:0005829">
    <property type="term" value="C:cytosol"/>
    <property type="evidence" value="ECO:0007669"/>
    <property type="project" value="TreeGrafter"/>
</dbReference>
<dbReference type="GO" id="GO:0070475">
    <property type="term" value="P:rRNA base methylation"/>
    <property type="evidence" value="ECO:0007669"/>
    <property type="project" value="TreeGrafter"/>
</dbReference>
<comment type="similarity">
    <text evidence="3 14">Belongs to the class I-like SAM-binding methyltransferase superfamily. RsmB/NOP family.</text>
</comment>
<keyword evidence="8 14" id="KW-0808">Transferase</keyword>
<organism evidence="16 17">
    <name type="scientific">Pseudolysobacter antarcticus</name>
    <dbReference type="NCBI Taxonomy" id="2511995"/>
    <lineage>
        <taxon>Bacteria</taxon>
        <taxon>Pseudomonadati</taxon>
        <taxon>Pseudomonadota</taxon>
        <taxon>Gammaproteobacteria</taxon>
        <taxon>Lysobacterales</taxon>
        <taxon>Rhodanobacteraceae</taxon>
        <taxon>Pseudolysobacter</taxon>
    </lineage>
</organism>
<dbReference type="SUPFAM" id="SSF53335">
    <property type="entry name" value="S-adenosyl-L-methionine-dependent methyltransferases"/>
    <property type="match status" value="1"/>
</dbReference>
<dbReference type="InterPro" id="IPR004573">
    <property type="entry name" value="rRNA_ssu_MeTfrase_B"/>
</dbReference>
<evidence type="ECO:0000256" key="10">
    <source>
        <dbReference type="ARBA" id="ARBA00022884"/>
    </source>
</evidence>
<dbReference type="Pfam" id="PF01029">
    <property type="entry name" value="NusB"/>
    <property type="match status" value="1"/>
</dbReference>
<evidence type="ECO:0000256" key="7">
    <source>
        <dbReference type="ARBA" id="ARBA00022603"/>
    </source>
</evidence>
<dbReference type="InterPro" id="IPR049560">
    <property type="entry name" value="MeTrfase_RsmB-F_NOP2_cat"/>
</dbReference>
<feature type="binding site" evidence="14">
    <location>
        <position position="322"/>
    </location>
    <ligand>
        <name>S-adenosyl-L-methionine</name>
        <dbReference type="ChEBI" id="CHEBI:59789"/>
    </ligand>
</feature>
<evidence type="ECO:0000256" key="3">
    <source>
        <dbReference type="ARBA" id="ARBA00007494"/>
    </source>
</evidence>
<comment type="catalytic activity">
    <reaction evidence="13">
        <text>cytidine(967) in 16S rRNA + S-adenosyl-L-methionine = 5-methylcytidine(967) in 16S rRNA + S-adenosyl-L-homocysteine + H(+)</text>
        <dbReference type="Rhea" id="RHEA:42748"/>
        <dbReference type="Rhea" id="RHEA-COMP:10219"/>
        <dbReference type="Rhea" id="RHEA-COMP:10220"/>
        <dbReference type="ChEBI" id="CHEBI:15378"/>
        <dbReference type="ChEBI" id="CHEBI:57856"/>
        <dbReference type="ChEBI" id="CHEBI:59789"/>
        <dbReference type="ChEBI" id="CHEBI:74483"/>
        <dbReference type="ChEBI" id="CHEBI:82748"/>
        <dbReference type="EC" id="2.1.1.176"/>
    </reaction>
</comment>
<dbReference type="InterPro" id="IPR006027">
    <property type="entry name" value="NusB_RsmB_TIM44"/>
</dbReference>
<dbReference type="Pfam" id="PF01189">
    <property type="entry name" value="Methyltr_RsmB-F"/>
    <property type="match status" value="1"/>
</dbReference>
<evidence type="ECO:0000259" key="15">
    <source>
        <dbReference type="PROSITE" id="PS51686"/>
    </source>
</evidence>
<keyword evidence="5" id="KW-0963">Cytoplasm</keyword>
<evidence type="ECO:0000256" key="9">
    <source>
        <dbReference type="ARBA" id="ARBA00022691"/>
    </source>
</evidence>
<dbReference type="KEGG" id="xbc:ELE36_20030"/>
<keyword evidence="10 14" id="KW-0694">RNA-binding</keyword>
<dbReference type="Gene3D" id="3.40.50.150">
    <property type="entry name" value="Vaccinia Virus protein VP39"/>
    <property type="match status" value="1"/>
</dbReference>
<evidence type="ECO:0000256" key="14">
    <source>
        <dbReference type="PROSITE-ProRule" id="PRU01023"/>
    </source>
</evidence>
<dbReference type="OrthoDB" id="9810297at2"/>
<dbReference type="InterPro" id="IPR054728">
    <property type="entry name" value="RsmB-like_ferredoxin"/>
</dbReference>
<dbReference type="PROSITE" id="PS01153">
    <property type="entry name" value="NOL1_NOP2_SUN"/>
    <property type="match status" value="1"/>
</dbReference>
<dbReference type="InterPro" id="IPR023267">
    <property type="entry name" value="RCMT"/>
</dbReference>
<keyword evidence="6" id="KW-0698">rRNA processing</keyword>
<dbReference type="InterPro" id="IPR001678">
    <property type="entry name" value="MeTrfase_RsmB-F_NOP2_dom"/>
</dbReference>
<evidence type="ECO:0000256" key="6">
    <source>
        <dbReference type="ARBA" id="ARBA00022552"/>
    </source>
</evidence>
<gene>
    <name evidence="16" type="primary">rsmB</name>
    <name evidence="16" type="ORF">ELE36_20030</name>
</gene>
<dbReference type="InterPro" id="IPR029063">
    <property type="entry name" value="SAM-dependent_MTases_sf"/>
</dbReference>
<evidence type="ECO:0000256" key="13">
    <source>
        <dbReference type="ARBA" id="ARBA00047283"/>
    </source>
</evidence>
<dbReference type="Gene3D" id="1.10.940.10">
    <property type="entry name" value="NusB-like"/>
    <property type="match status" value="1"/>
</dbReference>
<dbReference type="PROSITE" id="PS51686">
    <property type="entry name" value="SAM_MT_RSMB_NOP"/>
    <property type="match status" value="1"/>
</dbReference>
<evidence type="ECO:0000256" key="11">
    <source>
        <dbReference type="ARBA" id="ARBA00030399"/>
    </source>
</evidence>
<comment type="subcellular location">
    <subcellularLocation>
        <location evidence="2">Cytoplasm</location>
    </subcellularLocation>
</comment>
<evidence type="ECO:0000256" key="1">
    <source>
        <dbReference type="ARBA" id="ARBA00002724"/>
    </source>
</evidence>
<dbReference type="GO" id="GO:0003723">
    <property type="term" value="F:RNA binding"/>
    <property type="evidence" value="ECO:0007669"/>
    <property type="project" value="UniProtKB-UniRule"/>
</dbReference>
<dbReference type="RefSeq" id="WP_129836453.1">
    <property type="nucleotide sequence ID" value="NZ_CP035704.1"/>
</dbReference>
<dbReference type="PRINTS" id="PR02008">
    <property type="entry name" value="RCMTFAMILY"/>
</dbReference>
<reference evidence="16 17" key="1">
    <citation type="submission" date="2019-01" db="EMBL/GenBank/DDBJ databases">
        <title>Pseudolysobacter antarctica gen. nov., sp. nov., isolated from Fildes Peninsula, Antarctica.</title>
        <authorList>
            <person name="Wei Z."/>
            <person name="Peng F."/>
        </authorList>
    </citation>
    <scope>NUCLEOTIDE SEQUENCE [LARGE SCALE GENOMIC DNA]</scope>
    <source>
        <strain evidence="16 17">AQ6-296</strain>
    </source>
</reference>
<feature type="binding site" evidence="14">
    <location>
        <position position="277"/>
    </location>
    <ligand>
        <name>S-adenosyl-L-methionine</name>
        <dbReference type="ChEBI" id="CHEBI:59789"/>
    </ligand>
</feature>
<dbReference type="Gene3D" id="3.30.70.1170">
    <property type="entry name" value="Sun protein, domain 3"/>
    <property type="match status" value="1"/>
</dbReference>
<evidence type="ECO:0000256" key="5">
    <source>
        <dbReference type="ARBA" id="ARBA00022490"/>
    </source>
</evidence>
<dbReference type="AlphaFoldDB" id="A0A411HPP1"/>
<feature type="active site" description="Nucleophile" evidence="14">
    <location>
        <position position="375"/>
    </location>
</feature>
<feature type="binding site" evidence="14">
    <location>
        <begin position="255"/>
        <end position="261"/>
    </location>
    <ligand>
        <name>S-adenosyl-L-methionine</name>
        <dbReference type="ChEBI" id="CHEBI:59789"/>
    </ligand>
</feature>
<keyword evidence="7 14" id="KW-0489">Methyltransferase</keyword>
<dbReference type="Pfam" id="PF22458">
    <property type="entry name" value="RsmF-B_ferredox"/>
    <property type="match status" value="1"/>
</dbReference>
<sequence length="440" mass="48323">MTTLGVRAIAAQALAQVALGGESLRLVLPKASAGLADPRDRALLAAILFDASRWYLRLDVLLDRLLAKPLRKRDPELHCLLIAGLTQIRYLNLPSHAAVAETVNAARELRRTQFAGLVNAILRRYLREREALEIALDADPLTRSSHPRWLVERLQHDWPQQLPEILDGNNTPAPLWLRVNRRRTTVTDLGERLRAQGIEATPHPLCIDALLLAQSTDVTRLPGFVEGEFSVQDGAAQLAADLLALQPGQRVLDACAAPGGKTAHICERADVSVLALDKEAARLPRMHENLRRLGLTAELRAADAAATADWWDGVPFQRILLDAPCSASGIIRRQPDIKLHRRATDIATLVSEQKRLLDALWPLLASGGRFLYATCSILQAENEQQIAGFLARTPNARNIAFAADNSALENWGMATPSGRQNFPGQNGMDGFFYAILEKVA</sequence>
<evidence type="ECO:0000256" key="2">
    <source>
        <dbReference type="ARBA" id="ARBA00004496"/>
    </source>
</evidence>
<dbReference type="InterPro" id="IPR018314">
    <property type="entry name" value="RsmB/NOL1/NOP2-like_CS"/>
</dbReference>
<evidence type="ECO:0000256" key="12">
    <source>
        <dbReference type="ARBA" id="ARBA00031088"/>
    </source>
</evidence>
<dbReference type="Proteomes" id="UP000291562">
    <property type="component" value="Chromosome"/>
</dbReference>
<dbReference type="EMBL" id="CP035704">
    <property type="protein sequence ID" value="QBB72468.1"/>
    <property type="molecule type" value="Genomic_DNA"/>
</dbReference>
<dbReference type="FunFam" id="3.40.50.150:FF:000022">
    <property type="entry name" value="Ribosomal RNA small subunit methyltransferase B"/>
    <property type="match status" value="1"/>
</dbReference>
<dbReference type="GO" id="GO:0006355">
    <property type="term" value="P:regulation of DNA-templated transcription"/>
    <property type="evidence" value="ECO:0007669"/>
    <property type="project" value="InterPro"/>
</dbReference>
<comment type="function">
    <text evidence="1">Specifically methylates the cytosine at position 967 (m5C967) of 16S rRNA.</text>
</comment>
<dbReference type="GO" id="GO:0009383">
    <property type="term" value="F:rRNA (cytosine-C5-)-methyltransferase activity"/>
    <property type="evidence" value="ECO:0007669"/>
    <property type="project" value="TreeGrafter"/>
</dbReference>
<dbReference type="NCBIfam" id="TIGR00563">
    <property type="entry name" value="rsmB"/>
    <property type="match status" value="1"/>
</dbReference>
<dbReference type="NCBIfam" id="NF008149">
    <property type="entry name" value="PRK10901.1"/>
    <property type="match status" value="1"/>
</dbReference>
<dbReference type="EC" id="2.1.1.176" evidence="4"/>
<feature type="binding site" evidence="14">
    <location>
        <position position="303"/>
    </location>
    <ligand>
        <name>S-adenosyl-L-methionine</name>
        <dbReference type="ChEBI" id="CHEBI:59789"/>
    </ligand>
</feature>
<evidence type="ECO:0000256" key="4">
    <source>
        <dbReference type="ARBA" id="ARBA00012140"/>
    </source>
</evidence>
<keyword evidence="9 14" id="KW-0949">S-adenosyl-L-methionine</keyword>
<dbReference type="PANTHER" id="PTHR22807:SF61">
    <property type="entry name" value="NOL1_NOP2_SUN FAMILY PROTEIN _ ANTITERMINATION NUSB DOMAIN-CONTAINING PROTEIN"/>
    <property type="match status" value="1"/>
</dbReference>
<name>A0A411HPP1_9GAMM</name>
<dbReference type="SUPFAM" id="SSF48013">
    <property type="entry name" value="NusB-like"/>
    <property type="match status" value="1"/>
</dbReference>
<keyword evidence="17" id="KW-1185">Reference proteome</keyword>
<protein>
    <recommendedName>
        <fullName evidence="4">16S rRNA (cytosine(967)-C(5))-methyltransferase</fullName>
        <ecNumber evidence="4">2.1.1.176</ecNumber>
    </recommendedName>
    <alternativeName>
        <fullName evidence="11">16S rRNA m5C967 methyltransferase</fullName>
    </alternativeName>
    <alternativeName>
        <fullName evidence="12">rRNA (cytosine-C(5)-)-methyltransferase RsmB</fullName>
    </alternativeName>
</protein>
<dbReference type="PANTHER" id="PTHR22807">
    <property type="entry name" value="NOP2 YEAST -RELATED NOL1/NOP2/FMU SUN DOMAIN-CONTAINING"/>
    <property type="match status" value="1"/>
</dbReference>
<feature type="domain" description="SAM-dependent MTase RsmB/NOP-type" evidence="15">
    <location>
        <begin position="165"/>
        <end position="439"/>
    </location>
</feature>